<feature type="compositionally biased region" description="Low complexity" evidence="4">
    <location>
        <begin position="251"/>
        <end position="263"/>
    </location>
</feature>
<evidence type="ECO:0000313" key="6">
    <source>
        <dbReference type="EMBL" id="KAG2441177.1"/>
    </source>
</evidence>
<keyword evidence="3" id="KW-0862">Zinc</keyword>
<evidence type="ECO:0000259" key="5">
    <source>
        <dbReference type="SMART" id="SM00744"/>
    </source>
</evidence>
<dbReference type="EMBL" id="JAEHOC010000006">
    <property type="protein sequence ID" value="KAG2441177.1"/>
    <property type="molecule type" value="Genomic_DNA"/>
</dbReference>
<dbReference type="Proteomes" id="UP000650467">
    <property type="component" value="Unassembled WGS sequence"/>
</dbReference>
<feature type="compositionally biased region" description="Acidic residues" evidence="4">
    <location>
        <begin position="160"/>
        <end position="178"/>
    </location>
</feature>
<evidence type="ECO:0000256" key="2">
    <source>
        <dbReference type="ARBA" id="ARBA00022771"/>
    </source>
</evidence>
<feature type="compositionally biased region" description="Acidic residues" evidence="4">
    <location>
        <begin position="228"/>
        <end position="246"/>
    </location>
</feature>
<feature type="region of interest" description="Disordered" evidence="4">
    <location>
        <begin position="867"/>
        <end position="915"/>
    </location>
</feature>
<feature type="region of interest" description="Disordered" evidence="4">
    <location>
        <begin position="663"/>
        <end position="752"/>
    </location>
</feature>
<feature type="compositionally biased region" description="Basic and acidic residues" evidence="4">
    <location>
        <begin position="867"/>
        <end position="882"/>
    </location>
</feature>
<sequence length="915" mass="94240">MKLRKKNALPLLDLESSSSGSEYETEGEDEDGSSFPSGSRSESSEWETDEDGAEGEQPEGPAIEQADTAGQLSPGDAELERGASAVSDHGAAGLSAVDPVRQPAPQPDPMTISAVQYQLGRISRPRGGAVRHAVAGVHDSVQDPDGTAPVEGECSGREEQEQECEELASEGESDDEDEGERRAVAPGFNPFSLLTSSDEDDTDAQDGGEWDDEEVEPGVDAEERQVLEDEDDEGDEQRDWDSEDSGDGYLEVEAAGAGPDAAAGVVEARGGREEAIRAAAGAGETAAGASAVEAGPLAAASRPTAGRGGDGVAAASPPGAAFIGPSAGAVPATGAGGVELCASELERRCACEPQASSGDRGAAAAAGGVEGAGASAAAGPVDGTAALTRAAGDPLAAQLPAGDHVRMRPAAELGAGAQEQVAAAAPQDGVCESNGDAAECWVCYGSGRPVGCGLGGEAAGACGAHADGTAAGGLADAGEALVAPCRVCAGGVRYIHRRCFVQWLESSWAVTCPNCRTLYDRSVLEAFTDSGSLRALWAAACLPSHDPRRPFPYNSMAHFCVGGTVEVAMSVGGLTAVQLLRRVKAMTDEWRLAGADGGLGLVRADGSRLVLPSFEVTGLVLELGGGEEAEWGLYDGGMAGAQERHRDQEEDDEMWDPVPPVWGHGGGPVGAYAGGDVAADAGDYRHRPRSPPPGAARPHADAIAHDGGGSSTSAGRSRDHLRGAHAPPRGAPYAADMSPGGGGGGAGEADNPLYRDTLARAAEIMHRLRTRHLHQLQNMDGNLEAAAALQQRRQQEQQGSQPTAQPAGGAGGLFADLRVPWLSMLQPGEAAVSALAAGWQRGDMHAMPMPVPVRVDGEFERTAAERAAQRAEQRRRREEAMRQQRVLTQRHVAQQTRQYGASGAQRFAGGSRRRQ</sequence>
<accession>A0A835W5C8</accession>
<keyword evidence="1" id="KW-0479">Metal-binding</keyword>
<dbReference type="OrthoDB" id="264354at2759"/>
<gene>
    <name evidence="6" type="ORF">HXX76_004029</name>
</gene>
<dbReference type="AlphaFoldDB" id="A0A835W5C8"/>
<dbReference type="GO" id="GO:0008270">
    <property type="term" value="F:zinc ion binding"/>
    <property type="evidence" value="ECO:0007669"/>
    <property type="project" value="UniProtKB-KW"/>
</dbReference>
<feature type="region of interest" description="Disordered" evidence="4">
    <location>
        <begin position="788"/>
        <end position="811"/>
    </location>
</feature>
<name>A0A835W5C8_CHLIN</name>
<dbReference type="SMART" id="SM00744">
    <property type="entry name" value="RINGv"/>
    <property type="match status" value="1"/>
</dbReference>
<feature type="compositionally biased region" description="Acidic residues" evidence="4">
    <location>
        <begin position="44"/>
        <end position="57"/>
    </location>
</feature>
<evidence type="ECO:0000313" key="7">
    <source>
        <dbReference type="Proteomes" id="UP000650467"/>
    </source>
</evidence>
<comment type="caution">
    <text evidence="6">The sequence shown here is derived from an EMBL/GenBank/DDBJ whole genome shotgun (WGS) entry which is preliminary data.</text>
</comment>
<feature type="compositionally biased region" description="Low complexity" evidence="4">
    <location>
        <begin position="788"/>
        <end position="807"/>
    </location>
</feature>
<dbReference type="Gene3D" id="3.30.40.10">
    <property type="entry name" value="Zinc/RING finger domain, C3HC4 (zinc finger)"/>
    <property type="match status" value="1"/>
</dbReference>
<evidence type="ECO:0000256" key="3">
    <source>
        <dbReference type="ARBA" id="ARBA00022833"/>
    </source>
</evidence>
<proteinExistence type="predicted"/>
<dbReference type="SUPFAM" id="SSF57850">
    <property type="entry name" value="RING/U-box"/>
    <property type="match status" value="1"/>
</dbReference>
<dbReference type="InterPro" id="IPR011016">
    <property type="entry name" value="Znf_RING-CH"/>
</dbReference>
<evidence type="ECO:0000256" key="4">
    <source>
        <dbReference type="SAM" id="MobiDB-lite"/>
    </source>
</evidence>
<feature type="compositionally biased region" description="Acidic residues" evidence="4">
    <location>
        <begin position="197"/>
        <end position="220"/>
    </location>
</feature>
<keyword evidence="7" id="KW-1185">Reference proteome</keyword>
<feature type="region of interest" description="Disordered" evidence="4">
    <location>
        <begin position="1"/>
        <end position="110"/>
    </location>
</feature>
<evidence type="ECO:0000256" key="1">
    <source>
        <dbReference type="ARBA" id="ARBA00022723"/>
    </source>
</evidence>
<feature type="compositionally biased region" description="Gly residues" evidence="4">
    <location>
        <begin position="663"/>
        <end position="673"/>
    </location>
</feature>
<feature type="domain" description="RING-CH-type" evidence="5">
    <location>
        <begin position="439"/>
        <end position="516"/>
    </location>
</feature>
<keyword evidence="2" id="KW-0863">Zinc-finger</keyword>
<dbReference type="Pfam" id="PF12906">
    <property type="entry name" value="RINGv"/>
    <property type="match status" value="1"/>
</dbReference>
<reference evidence="6" key="1">
    <citation type="journal article" date="2020" name="bioRxiv">
        <title>Comparative genomics of Chlamydomonas.</title>
        <authorList>
            <person name="Craig R.J."/>
            <person name="Hasan A.R."/>
            <person name="Ness R.W."/>
            <person name="Keightley P.D."/>
        </authorList>
    </citation>
    <scope>NUCLEOTIDE SEQUENCE</scope>
    <source>
        <strain evidence="6">SAG 7.73</strain>
    </source>
</reference>
<feature type="region of interest" description="Disordered" evidence="4">
    <location>
        <begin position="136"/>
        <end position="263"/>
    </location>
</feature>
<protein>
    <recommendedName>
        <fullName evidence="5">RING-CH-type domain-containing protein</fullName>
    </recommendedName>
</protein>
<feature type="compositionally biased region" description="Acidic residues" evidence="4">
    <location>
        <begin position="23"/>
        <end position="32"/>
    </location>
</feature>
<feature type="compositionally biased region" description="Low complexity" evidence="4">
    <location>
        <begin position="11"/>
        <end position="22"/>
    </location>
</feature>
<organism evidence="6 7">
    <name type="scientific">Chlamydomonas incerta</name>
    <dbReference type="NCBI Taxonomy" id="51695"/>
    <lineage>
        <taxon>Eukaryota</taxon>
        <taxon>Viridiplantae</taxon>
        <taxon>Chlorophyta</taxon>
        <taxon>core chlorophytes</taxon>
        <taxon>Chlorophyceae</taxon>
        <taxon>CS clade</taxon>
        <taxon>Chlamydomonadales</taxon>
        <taxon>Chlamydomonadaceae</taxon>
        <taxon>Chlamydomonas</taxon>
    </lineage>
</organism>
<dbReference type="InterPro" id="IPR013083">
    <property type="entry name" value="Znf_RING/FYVE/PHD"/>
</dbReference>